<dbReference type="NCBIfam" id="NF047641">
    <property type="entry name" value="FFLEE_fam"/>
    <property type="match status" value="1"/>
</dbReference>
<reference evidence="2 3" key="1">
    <citation type="submission" date="2018-05" db="EMBL/GenBank/DDBJ databases">
        <title>Integrated omic analyses show evidence that a Ca. Accumulibacter phosphatis strain performs denitrification under micro-aerobic conditions.</title>
        <authorList>
            <person name="Camejo P.Y."/>
            <person name="Katherine M.D."/>
            <person name="Daniel N.R."/>
        </authorList>
    </citation>
    <scope>NUCLEOTIDE SEQUENCE [LARGE SCALE GENOMIC DNA]</scope>
    <source>
        <strain evidence="2">UW-LDO-IC</strain>
    </source>
</reference>
<gene>
    <name evidence="2" type="ORF">DVS81_10165</name>
</gene>
<dbReference type="AlphaFoldDB" id="A0A369XR41"/>
<dbReference type="EMBL" id="QPGA01000016">
    <property type="protein sequence ID" value="RDE50687.1"/>
    <property type="molecule type" value="Genomic_DNA"/>
</dbReference>
<dbReference type="InterPro" id="IPR058063">
    <property type="entry name" value="FFLEE_fam"/>
</dbReference>
<proteinExistence type="predicted"/>
<accession>A0A369XR41</accession>
<comment type="caution">
    <text evidence="2">The sequence shown here is derived from an EMBL/GenBank/DDBJ whole genome shotgun (WGS) entry which is preliminary data.</text>
</comment>
<evidence type="ECO:0000313" key="3">
    <source>
        <dbReference type="Proteomes" id="UP000253831"/>
    </source>
</evidence>
<feature type="domain" description="DUF8198" evidence="1">
    <location>
        <begin position="28"/>
        <end position="239"/>
    </location>
</feature>
<name>A0A369XR41_9PROT</name>
<dbReference type="Pfam" id="PF26621">
    <property type="entry name" value="DUF8198"/>
    <property type="match status" value="1"/>
</dbReference>
<organism evidence="2 3">
    <name type="scientific">Candidatus Accumulibacter meliphilus</name>
    <dbReference type="NCBI Taxonomy" id="2211374"/>
    <lineage>
        <taxon>Bacteria</taxon>
        <taxon>Pseudomonadati</taxon>
        <taxon>Pseudomonadota</taxon>
        <taxon>Betaproteobacteria</taxon>
        <taxon>Candidatus Accumulibacter</taxon>
    </lineage>
</organism>
<evidence type="ECO:0000259" key="1">
    <source>
        <dbReference type="Pfam" id="PF26621"/>
    </source>
</evidence>
<dbReference type="Proteomes" id="UP000253831">
    <property type="component" value="Unassembled WGS sequence"/>
</dbReference>
<protein>
    <recommendedName>
        <fullName evidence="1">DUF8198 domain-containing protein</fullName>
    </recommendedName>
</protein>
<evidence type="ECO:0000313" key="2">
    <source>
        <dbReference type="EMBL" id="RDE50687.1"/>
    </source>
</evidence>
<dbReference type="InterPro" id="IPR058511">
    <property type="entry name" value="DUF8198"/>
</dbReference>
<sequence length="251" mass="27866">MNDPTTSIEKQQSAAALRRHLKAAKNLRQQANLDPAAARARLCLREWQAGRLARSHRQLLGSPRFGPAVSFFISDLYGPKDFSCRDEEVERILPLLIKMLPASALRTIALAVELDALTEELDSAMVTELCRAGQIEHIDEAAYAAAYRAVACRAERQHQIVLIRETGQALDKLTKKPLLSSLLKMMRHPAQLAGLGDLHQFLDRGFNAFRGMGSASDFLDAIENKEQQVMSRLFDGVGDPFLIQTQPGNPH</sequence>